<keyword evidence="2" id="KW-1185">Reference proteome</keyword>
<reference evidence="1" key="1">
    <citation type="journal article" date="2023" name="Mol. Biol. Evol.">
        <title>Third-Generation Sequencing Reveals the Adaptive Role of the Epigenome in Three Deep-Sea Polychaetes.</title>
        <authorList>
            <person name="Perez M."/>
            <person name="Aroh O."/>
            <person name="Sun Y."/>
            <person name="Lan Y."/>
            <person name="Juniper S.K."/>
            <person name="Young C.R."/>
            <person name="Angers B."/>
            <person name="Qian P.Y."/>
        </authorList>
    </citation>
    <scope>NUCLEOTIDE SEQUENCE</scope>
    <source>
        <strain evidence="1">P08H-3</strain>
    </source>
</reference>
<dbReference type="Pfam" id="PF03318">
    <property type="entry name" value="ETX_MTX2"/>
    <property type="match status" value="1"/>
</dbReference>
<name>A0AAD9MSC7_9ANNE</name>
<dbReference type="InterPro" id="IPR004991">
    <property type="entry name" value="Aerolysin-like"/>
</dbReference>
<accession>A0AAD9MSC7</accession>
<dbReference type="Proteomes" id="UP001208570">
    <property type="component" value="Unassembled WGS sequence"/>
</dbReference>
<dbReference type="SUPFAM" id="SSF56973">
    <property type="entry name" value="Aerolisin/ETX pore-forming domain"/>
    <property type="match status" value="1"/>
</dbReference>
<proteinExistence type="predicted"/>
<comment type="caution">
    <text evidence="1">The sequence shown here is derived from an EMBL/GenBank/DDBJ whole genome shotgun (WGS) entry which is preliminary data.</text>
</comment>
<dbReference type="PANTHER" id="PTHR39369:SF6">
    <property type="entry name" value="LIN-24 (TWENTY-FOUR) LIKE"/>
    <property type="match status" value="1"/>
</dbReference>
<gene>
    <name evidence="1" type="ORF">LSH36_1001g00011</name>
</gene>
<dbReference type="CDD" id="cd20237">
    <property type="entry name" value="PFM_LIN24-like"/>
    <property type="match status" value="1"/>
</dbReference>
<dbReference type="PANTHER" id="PTHR39369">
    <property type="entry name" value="LIN-24 (TWENTY-FOUR) LIKE"/>
    <property type="match status" value="1"/>
</dbReference>
<evidence type="ECO:0000313" key="2">
    <source>
        <dbReference type="Proteomes" id="UP001208570"/>
    </source>
</evidence>
<sequence length="261" mass="29827">MATADPIDLEGIIKKWAEMMFNFSKSKEQSRIPKDALEYTINWKRVHFVHDDPEYLDREKPPKPTTKVLFRTFFTNQTTEDQEYSFRTSRATSSTCDVIMEQCYTVGYEMNLSLKTPGEVFEANAGFRRELSLTNASTQSIQKSLTWEVDSQIKVPSGIRTTAELVVSEDQFSGGFKMTSKISGKVLVTVTNRNDNNSLVKILEGNIVEIIRGMKDSEKGLKLFKLADNVATFVSRGRCTFRYAIEQHIKLHQHDANDEEQ</sequence>
<protein>
    <submittedName>
        <fullName evidence="1">Uncharacterized protein</fullName>
    </submittedName>
</protein>
<organism evidence="1 2">
    <name type="scientific">Paralvinella palmiformis</name>
    <dbReference type="NCBI Taxonomy" id="53620"/>
    <lineage>
        <taxon>Eukaryota</taxon>
        <taxon>Metazoa</taxon>
        <taxon>Spiralia</taxon>
        <taxon>Lophotrochozoa</taxon>
        <taxon>Annelida</taxon>
        <taxon>Polychaeta</taxon>
        <taxon>Sedentaria</taxon>
        <taxon>Canalipalpata</taxon>
        <taxon>Terebellida</taxon>
        <taxon>Terebelliformia</taxon>
        <taxon>Alvinellidae</taxon>
        <taxon>Paralvinella</taxon>
    </lineage>
</organism>
<dbReference type="Gene3D" id="2.170.15.10">
    <property type="entry name" value="Proaerolysin, chain A, domain 3"/>
    <property type="match status" value="1"/>
</dbReference>
<dbReference type="EMBL" id="JAODUP010001001">
    <property type="protein sequence ID" value="KAK2142061.1"/>
    <property type="molecule type" value="Genomic_DNA"/>
</dbReference>
<dbReference type="AlphaFoldDB" id="A0AAD9MSC7"/>
<evidence type="ECO:0000313" key="1">
    <source>
        <dbReference type="EMBL" id="KAK2142061.1"/>
    </source>
</evidence>